<proteinExistence type="inferred from homology"/>
<dbReference type="OrthoDB" id="8912385at2759"/>
<dbReference type="PRINTS" id="PR01030">
    <property type="entry name" value="PENKBPRCRSR"/>
</dbReference>
<name>A0A8T2MW97_9TELE</name>
<protein>
    <recommendedName>
        <fullName evidence="3">Proenkephalin-B</fullName>
    </recommendedName>
    <alternativeName>
        <fullName evidence="13">Beta-neoendorphin-dynorphin</fullName>
    </alternativeName>
    <alternativeName>
        <fullName evidence="12">Preprodynorphin</fullName>
    </alternativeName>
</protein>
<accession>A0A8T2MW97</accession>
<organism evidence="17 18">
    <name type="scientific">Albula glossodonta</name>
    <name type="common">roundjaw bonefish</name>
    <dbReference type="NCBI Taxonomy" id="121402"/>
    <lineage>
        <taxon>Eukaryota</taxon>
        <taxon>Metazoa</taxon>
        <taxon>Chordata</taxon>
        <taxon>Craniata</taxon>
        <taxon>Vertebrata</taxon>
        <taxon>Euteleostomi</taxon>
        <taxon>Actinopterygii</taxon>
        <taxon>Neopterygii</taxon>
        <taxon>Teleostei</taxon>
        <taxon>Albuliformes</taxon>
        <taxon>Albulidae</taxon>
        <taxon>Albula</taxon>
    </lineage>
</organism>
<keyword evidence="6 16" id="KW-0732">Signal</keyword>
<keyword evidence="10" id="KW-0257">Endorphin</keyword>
<keyword evidence="18" id="KW-1185">Reference proteome</keyword>
<evidence type="ECO:0000313" key="17">
    <source>
        <dbReference type="EMBL" id="KAG9328717.1"/>
    </source>
</evidence>
<gene>
    <name evidence="17" type="ORF">JZ751_011368</name>
</gene>
<dbReference type="GO" id="GO:0007218">
    <property type="term" value="P:neuropeptide signaling pathway"/>
    <property type="evidence" value="ECO:0007669"/>
    <property type="project" value="UniProtKB-KW"/>
</dbReference>
<evidence type="ECO:0000256" key="15">
    <source>
        <dbReference type="ARBA" id="ARBA00035624"/>
    </source>
</evidence>
<evidence type="ECO:0000256" key="3">
    <source>
        <dbReference type="ARBA" id="ARBA00020232"/>
    </source>
</evidence>
<dbReference type="GO" id="GO:0031628">
    <property type="term" value="F:opioid receptor binding"/>
    <property type="evidence" value="ECO:0007669"/>
    <property type="project" value="TreeGrafter"/>
</dbReference>
<feature type="signal peptide" evidence="16">
    <location>
        <begin position="1"/>
        <end position="20"/>
    </location>
</feature>
<keyword evidence="9" id="KW-1015">Disulfide bond</keyword>
<keyword evidence="5" id="KW-0165">Cleavage on pair of basic residues</keyword>
<dbReference type="PANTHER" id="PTHR11438:SF4">
    <property type="entry name" value="PROENKEPHALIN-B"/>
    <property type="match status" value="1"/>
</dbReference>
<dbReference type="GO" id="GO:0001515">
    <property type="term" value="F:opioid peptide activity"/>
    <property type="evidence" value="ECO:0007669"/>
    <property type="project" value="UniProtKB-KW"/>
</dbReference>
<dbReference type="AlphaFoldDB" id="A0A8T2MW97"/>
<evidence type="ECO:0000256" key="5">
    <source>
        <dbReference type="ARBA" id="ARBA00022685"/>
    </source>
</evidence>
<evidence type="ECO:0000256" key="2">
    <source>
        <dbReference type="ARBA" id="ARBA00008543"/>
    </source>
</evidence>
<evidence type="ECO:0000256" key="6">
    <source>
        <dbReference type="ARBA" id="ARBA00022729"/>
    </source>
</evidence>
<dbReference type="InterPro" id="IPR006024">
    <property type="entry name" value="Opioid_neupept"/>
</dbReference>
<dbReference type="GO" id="GO:0005886">
    <property type="term" value="C:plasma membrane"/>
    <property type="evidence" value="ECO:0007669"/>
    <property type="project" value="TreeGrafter"/>
</dbReference>
<dbReference type="GO" id="GO:0007600">
    <property type="term" value="P:sensory perception"/>
    <property type="evidence" value="ECO:0007669"/>
    <property type="project" value="TreeGrafter"/>
</dbReference>
<evidence type="ECO:0000256" key="4">
    <source>
        <dbReference type="ARBA" id="ARBA00022525"/>
    </source>
</evidence>
<dbReference type="InterPro" id="IPR000750">
    <property type="entry name" value="Proenkphlin_B"/>
</dbReference>
<evidence type="ECO:0000256" key="12">
    <source>
        <dbReference type="ARBA" id="ARBA00032080"/>
    </source>
</evidence>
<dbReference type="GO" id="GO:0005576">
    <property type="term" value="C:extracellular region"/>
    <property type="evidence" value="ECO:0007669"/>
    <property type="project" value="UniProtKB-SubCell"/>
</dbReference>
<comment type="function">
    <text evidence="15">Leumorphin has a typical opioid activity and may have anti-apoptotic effect.</text>
</comment>
<evidence type="ECO:0000256" key="16">
    <source>
        <dbReference type="SAM" id="SignalP"/>
    </source>
</evidence>
<dbReference type="GO" id="GO:0043025">
    <property type="term" value="C:neuronal cell body"/>
    <property type="evidence" value="ECO:0007669"/>
    <property type="project" value="TreeGrafter"/>
</dbReference>
<sequence>MEWYLLALVLCSCLPSSTQADCSTRCLTCAHQSPNLDTFINSLCEGTLSSTEELDKCETILRSYAGGLKDNEFELRGAEREEPRGTSTSKIVKRYGGFIKKIDKNKIFSSLPRDNASLKSLFAKKYGISVRKLLQRDIPEIEEDSQQEDGASEDELAVFNDDTPLDEVKRYGGFLRKFGPKRTDRSAEENSEEELQKRYGGFMRRIRPKLKWDNQKRYGGFLRRHFKISVRSDEEPSSYDVIDL</sequence>
<evidence type="ECO:0000256" key="9">
    <source>
        <dbReference type="ARBA" id="ARBA00023157"/>
    </source>
</evidence>
<evidence type="ECO:0000256" key="10">
    <source>
        <dbReference type="ARBA" id="ARBA00023205"/>
    </source>
</evidence>
<evidence type="ECO:0000256" key="7">
    <source>
        <dbReference type="ARBA" id="ARBA00022894"/>
    </source>
</evidence>
<evidence type="ECO:0000256" key="11">
    <source>
        <dbReference type="ARBA" id="ARBA00024913"/>
    </source>
</evidence>
<keyword evidence="8" id="KW-0555">Opioid peptide</keyword>
<evidence type="ECO:0000256" key="1">
    <source>
        <dbReference type="ARBA" id="ARBA00004613"/>
    </source>
</evidence>
<dbReference type="GO" id="GO:0007268">
    <property type="term" value="P:chemical synaptic transmission"/>
    <property type="evidence" value="ECO:0007669"/>
    <property type="project" value="UniProtKB-KW"/>
</dbReference>
<evidence type="ECO:0000256" key="8">
    <source>
        <dbReference type="ARBA" id="ARBA00022901"/>
    </source>
</evidence>
<evidence type="ECO:0000256" key="13">
    <source>
        <dbReference type="ARBA" id="ARBA00032642"/>
    </source>
</evidence>
<dbReference type="GO" id="GO:0043679">
    <property type="term" value="C:axon terminus"/>
    <property type="evidence" value="ECO:0007669"/>
    <property type="project" value="TreeGrafter"/>
</dbReference>
<dbReference type="GO" id="GO:0030425">
    <property type="term" value="C:dendrite"/>
    <property type="evidence" value="ECO:0007669"/>
    <property type="project" value="TreeGrafter"/>
</dbReference>
<feature type="chain" id="PRO_5035890418" description="Proenkephalin-B" evidence="16">
    <location>
        <begin position="21"/>
        <end position="244"/>
    </location>
</feature>
<keyword evidence="4" id="KW-0964">Secreted</keyword>
<evidence type="ECO:0000313" key="18">
    <source>
        <dbReference type="Proteomes" id="UP000824540"/>
    </source>
</evidence>
<comment type="function">
    <text evidence="14">Dynorphin peptides differentially regulate the kappa opioid receptor. Dynorphin A(1-13) has a typical opioid activity, it is 700 times more potent than Leu-enkephalin.</text>
</comment>
<comment type="function">
    <text evidence="11">Leu-enkephalins compete with and mimic the effects of opiate drugs. They play a role in a number of physiologic functions, including pain perception and responses to stress.</text>
</comment>
<dbReference type="EMBL" id="JAFBMS010001907">
    <property type="protein sequence ID" value="KAG9328717.1"/>
    <property type="molecule type" value="Genomic_DNA"/>
</dbReference>
<comment type="caution">
    <text evidence="17">The sequence shown here is derived from an EMBL/GenBank/DDBJ whole genome shotgun (WGS) entry which is preliminary data.</text>
</comment>
<keyword evidence="7" id="KW-0529">Neurotransmitter</keyword>
<comment type="subcellular location">
    <subcellularLocation>
        <location evidence="1">Secreted</location>
    </subcellularLocation>
</comment>
<dbReference type="PANTHER" id="PTHR11438">
    <property type="entry name" value="PROENKEPHALIN"/>
    <property type="match status" value="1"/>
</dbReference>
<reference evidence="17" key="1">
    <citation type="thesis" date="2021" institute="BYU ScholarsArchive" country="Provo, UT, USA">
        <title>Applications of and Algorithms for Genome Assembly and Genomic Analyses with an Emphasis on Marine Teleosts.</title>
        <authorList>
            <person name="Pickett B.D."/>
        </authorList>
    </citation>
    <scope>NUCLEOTIDE SEQUENCE</scope>
    <source>
        <strain evidence="17">HI-2016</strain>
    </source>
</reference>
<dbReference type="Proteomes" id="UP000824540">
    <property type="component" value="Unassembled WGS sequence"/>
</dbReference>
<comment type="similarity">
    <text evidence="2">Belongs to the opioid neuropeptide precursor family.</text>
</comment>
<evidence type="ECO:0000256" key="14">
    <source>
        <dbReference type="ARBA" id="ARBA00035607"/>
    </source>
</evidence>